<evidence type="ECO:0000259" key="2">
    <source>
        <dbReference type="PROSITE" id="PS50835"/>
    </source>
</evidence>
<dbReference type="PROSITE" id="PS50835">
    <property type="entry name" value="IG_LIKE"/>
    <property type="match status" value="1"/>
</dbReference>
<dbReference type="Gene3D" id="3.10.350.10">
    <property type="entry name" value="LysM domain"/>
    <property type="match status" value="1"/>
</dbReference>
<name>A0A6U4SJW3_HEMAN</name>
<feature type="domain" description="Ig-like" evidence="2">
    <location>
        <begin position="595"/>
        <end position="630"/>
    </location>
</feature>
<sequence length="630" mass="67648">MAGRSLLLLLLLQTAGLALCGLNATWVAPTVGCNASVPMYQQCDQEAACAPAWVVADMGDVVQWTLAATDPTPAWVDREEVKHCGSPGTATTCSPTVVERVGFSLPTGCCNLSSIAEGPAIYGDFGPMGFGEHFGMNIWGGAVVVTDVDPSSHVTTRVDVSLRTPQPDEVDLQMVPALTVSYVARYSEKLNNVSTCQGFGKMVHVRLCMPPVWGMLGAKFEHLGNERQHILSTPAFYTSPSATLLDPPQHMGCGVDAGMPCLSPGQVRNGRVVSTLTMSPPDANDVLVWAMSDAVTRQQSMQGSLGVRAGQEVNFTVRSRSVNEGEVLTLKLLDDPGMPIGMTVSPFQGPCEGGMYQCWSVGWTPHAGQEGRVHEVAFVAVGPEMDATPGACLGKMSMQYRVRIPVAVPVSEWVVPGGEEEGDGVVGTRFVRELRCKSNYRPMIKLAGTGEMRGASLDLVEVKDLGMGWSEAAYHFAYTPMRGDEGSLKEWMFSCGDDQGVDHSLATTVRVRTRLCSYTASEGETLASMTRRYQLSTNWLNVWNANPALTDPDLHLTASTVVKLGPTYTVRAGDTLASIAAEFSTTVKKLLAVNPAVDMVPGEQMQQGTPLCVLACTNQNSPSMNYKWAY</sequence>
<reference evidence="5" key="1">
    <citation type="submission" date="2021-01" db="EMBL/GenBank/DDBJ databases">
        <authorList>
            <person name="Corre E."/>
            <person name="Pelletier E."/>
            <person name="Niang G."/>
            <person name="Scheremetjew M."/>
            <person name="Finn R."/>
            <person name="Kale V."/>
            <person name="Holt S."/>
            <person name="Cochrane G."/>
            <person name="Meng A."/>
            <person name="Brown T."/>
            <person name="Cohen L."/>
        </authorList>
    </citation>
    <scope>NUCLEOTIDE SEQUENCE</scope>
    <source>
        <strain evidence="4">CCMP441</strain>
        <strain evidence="5">CCMP644</strain>
    </source>
</reference>
<dbReference type="SMART" id="SM00257">
    <property type="entry name" value="LysM"/>
    <property type="match status" value="1"/>
</dbReference>
<feature type="signal peptide" evidence="1">
    <location>
        <begin position="1"/>
        <end position="20"/>
    </location>
</feature>
<dbReference type="AlphaFoldDB" id="A0A6U4SJW3"/>
<dbReference type="EMBL" id="HBFK01018176">
    <property type="protein sequence ID" value="CAD8744718.1"/>
    <property type="molecule type" value="Transcribed_RNA"/>
</dbReference>
<organism evidence="5">
    <name type="scientific">Hemiselmis andersenii</name>
    <name type="common">Cryptophyte alga</name>
    <dbReference type="NCBI Taxonomy" id="464988"/>
    <lineage>
        <taxon>Eukaryota</taxon>
        <taxon>Cryptophyceae</taxon>
        <taxon>Cryptomonadales</taxon>
        <taxon>Hemiselmidaceae</taxon>
        <taxon>Hemiselmis</taxon>
    </lineage>
</organism>
<feature type="domain" description="LysM" evidence="3">
    <location>
        <begin position="566"/>
        <end position="613"/>
    </location>
</feature>
<dbReference type="EMBL" id="HBFX01005051">
    <property type="protein sequence ID" value="CAD8948607.1"/>
    <property type="molecule type" value="Transcribed_RNA"/>
</dbReference>
<dbReference type="PROSITE" id="PS51782">
    <property type="entry name" value="LYSM"/>
    <property type="match status" value="1"/>
</dbReference>
<feature type="chain" id="PRO_5036192144" description="LysM domain-containing protein" evidence="1">
    <location>
        <begin position="21"/>
        <end position="630"/>
    </location>
</feature>
<dbReference type="InterPro" id="IPR018392">
    <property type="entry name" value="LysM"/>
</dbReference>
<evidence type="ECO:0008006" key="6">
    <source>
        <dbReference type="Google" id="ProtNLM"/>
    </source>
</evidence>
<evidence type="ECO:0000259" key="3">
    <source>
        <dbReference type="PROSITE" id="PS51782"/>
    </source>
</evidence>
<proteinExistence type="predicted"/>
<gene>
    <name evidence="5" type="ORF">HAND00432_LOCUS3125</name>
    <name evidence="4" type="ORF">HAND1043_LOCUS11213</name>
</gene>
<keyword evidence="1" id="KW-0732">Signal</keyword>
<dbReference type="SUPFAM" id="SSF54106">
    <property type="entry name" value="LysM domain"/>
    <property type="match status" value="1"/>
</dbReference>
<accession>A0A6U4SJW3</accession>
<dbReference type="CDD" id="cd00118">
    <property type="entry name" value="LysM"/>
    <property type="match status" value="1"/>
</dbReference>
<protein>
    <recommendedName>
        <fullName evidence="6">LysM domain-containing protein</fullName>
    </recommendedName>
</protein>
<dbReference type="Pfam" id="PF01476">
    <property type="entry name" value="LysM"/>
    <property type="match status" value="1"/>
</dbReference>
<evidence type="ECO:0000313" key="4">
    <source>
        <dbReference type="EMBL" id="CAD8744718.1"/>
    </source>
</evidence>
<dbReference type="InterPro" id="IPR036779">
    <property type="entry name" value="LysM_dom_sf"/>
</dbReference>
<evidence type="ECO:0000313" key="5">
    <source>
        <dbReference type="EMBL" id="CAD8948607.1"/>
    </source>
</evidence>
<dbReference type="InterPro" id="IPR007110">
    <property type="entry name" value="Ig-like_dom"/>
</dbReference>
<evidence type="ECO:0000256" key="1">
    <source>
        <dbReference type="SAM" id="SignalP"/>
    </source>
</evidence>